<comment type="caution">
    <text evidence="3">The sequence shown here is derived from an EMBL/GenBank/DDBJ whole genome shotgun (WGS) entry which is preliminary data.</text>
</comment>
<evidence type="ECO:0000259" key="2">
    <source>
        <dbReference type="SMART" id="SM00642"/>
    </source>
</evidence>
<dbReference type="Pfam" id="PF00128">
    <property type="entry name" value="Alpha-amylase"/>
    <property type="match status" value="1"/>
</dbReference>
<feature type="domain" description="Glycosyl hydrolase family 13 catalytic" evidence="2">
    <location>
        <begin position="48"/>
        <end position="592"/>
    </location>
</feature>
<dbReference type="PANTHER" id="PTHR10357">
    <property type="entry name" value="ALPHA-AMYLASE FAMILY MEMBER"/>
    <property type="match status" value="1"/>
</dbReference>
<dbReference type="Gene3D" id="3.30.1590.10">
    <property type="entry name" value="Maltooligosyl trehalose synthase, domain 2"/>
    <property type="match status" value="1"/>
</dbReference>
<reference evidence="3 4" key="1">
    <citation type="submission" date="2020-04" db="EMBL/GenBank/DDBJ databases">
        <title>Draft genome of Pyxidicoccus fallax type strain.</title>
        <authorList>
            <person name="Whitworth D.E."/>
        </authorList>
    </citation>
    <scope>NUCLEOTIDE SEQUENCE [LARGE SCALE GENOMIC DNA]</scope>
    <source>
        <strain evidence="3 4">DSM 14698</strain>
    </source>
</reference>
<dbReference type="EMBL" id="JABBJJ010000291">
    <property type="protein sequence ID" value="NMO21048.1"/>
    <property type="molecule type" value="Genomic_DNA"/>
</dbReference>
<dbReference type="RefSeq" id="WP_169350248.1">
    <property type="nucleotide sequence ID" value="NZ_JABBJJ010000291.1"/>
</dbReference>
<evidence type="ECO:0000313" key="4">
    <source>
        <dbReference type="Proteomes" id="UP000518300"/>
    </source>
</evidence>
<dbReference type="SMART" id="SM00642">
    <property type="entry name" value="Aamy"/>
    <property type="match status" value="1"/>
</dbReference>
<dbReference type="GO" id="GO:0047470">
    <property type="term" value="F:(1,4)-alpha-D-glucan 1-alpha-D-glucosylmutase activity"/>
    <property type="evidence" value="ECO:0007669"/>
    <property type="project" value="TreeGrafter"/>
</dbReference>
<dbReference type="GO" id="GO:0005992">
    <property type="term" value="P:trehalose biosynthetic process"/>
    <property type="evidence" value="ECO:0007669"/>
    <property type="project" value="TreeGrafter"/>
</dbReference>
<dbReference type="SUPFAM" id="SSF51445">
    <property type="entry name" value="(Trans)glycosidases"/>
    <property type="match status" value="1"/>
</dbReference>
<dbReference type="InterPro" id="IPR017853">
    <property type="entry name" value="GH"/>
</dbReference>
<accession>A0A848LSU7</accession>
<evidence type="ECO:0000256" key="1">
    <source>
        <dbReference type="SAM" id="MobiDB-lite"/>
    </source>
</evidence>
<dbReference type="AlphaFoldDB" id="A0A848LSU7"/>
<sequence>MLLDGLEDEGTASPGGTGGATMTVTAEALAEGLYARVKGDLVSRPRTPLSTYRIQLHKGFNFQQAREIVPYLARLGVSDLYASPYLKATPGSTHGYDCTDHQQLNPEVGSAEDHAALCAALREQGMGQLLDVVPNHMGIERDNRLWFDVLENGPSSLYAKFFDIDWAPVKEELRDKVLLPILGDQYGIVLERGELKLSFKEGSFYLHYYDHLLPVAPRQYARILRHGLERLEARLGAEHPCMVELLSILTAIEHLPARTEVERAKVIERHREKEVIKRRLGAVVAASPELGAYIEENLRVFNGEPGNPRSFDLLDAVLSSSSYRLAHWRVAGEEINYRRFFDINGLAAIREEDPDVFQEAHATIFRWLREGCVTGLRIDHPDGLFDPTAYFLDLQEHYFMERARALFLAEHGEGDTRWPGVETALKARWRAEVTEQPDSPLRKALYVVVEKIQGGRERIPEAWAVHGTTGYRFANAVSGIFVQTDAEDSLSETYERFVGEKADFAELVYQKKLLIMRVSMASEINVLAHELNRISEMNRRTRDFTLNALRRALVEFIALFPVYRTYVDGWRPELDARDVQYIEWTIQRAKERNATTNASIFDFLRDILLRRYPEHTNERERAVMLRFAMKLQQVTGPVMAKGLEDTVFYVYNRLVSLNEVGGEPERFGVRATTFHLRNQERAEHWPASQLTSSTHDTKRSEDVRARLNVLTEVPEEWRKRVKKWARLTEKLVTDLPSGPAPSPNDVYLFFQTVVGAWPMGPSHTPEERTEFQRRVREYMGKAIKEAKVRTSWTNPDSAYDDAVARFVDACFDPEKGGAFLEDVREFKGHIERAGQHNALGQLLMKLASPGVADTYQGCELWDLSLVDPDNRRPVDFALRARLLDELDRDAAKDRPGLCSRLTANLDDGRAKLYVLAEALRLRQRRQDLFRSGGYRALDLSGPRASAAVAFAREQGDTVIVACAPRYTWSALESPEGLSGAYGSTFLDLPEAYAGMMFRDVFTGRQVRPERGPGGVVLPLGPLLAEFPVVLLERSTG</sequence>
<organism evidence="3 4">
    <name type="scientific">Pyxidicoccus fallax</name>
    <dbReference type="NCBI Taxonomy" id="394095"/>
    <lineage>
        <taxon>Bacteria</taxon>
        <taxon>Pseudomonadati</taxon>
        <taxon>Myxococcota</taxon>
        <taxon>Myxococcia</taxon>
        <taxon>Myxococcales</taxon>
        <taxon>Cystobacterineae</taxon>
        <taxon>Myxococcaceae</taxon>
        <taxon>Pyxidicoccus</taxon>
    </lineage>
</organism>
<protein>
    <submittedName>
        <fullName evidence="3">Malto-oligosyltrehalose synthase</fullName>
    </submittedName>
</protein>
<dbReference type="InterPro" id="IPR012767">
    <property type="entry name" value="Trehalose_TreY"/>
</dbReference>
<dbReference type="NCBIfam" id="TIGR02401">
    <property type="entry name" value="trehalose_TreY"/>
    <property type="match status" value="1"/>
</dbReference>
<keyword evidence="4" id="KW-1185">Reference proteome</keyword>
<dbReference type="PANTHER" id="PTHR10357:SF216">
    <property type="entry name" value="MALTOOLIGOSYL TREHALOSE SYNTHASE-RELATED"/>
    <property type="match status" value="1"/>
</dbReference>
<dbReference type="InterPro" id="IPR013797">
    <property type="entry name" value="Maltooligo_trehalose_synth_4"/>
</dbReference>
<gene>
    <name evidence="3" type="primary">treY</name>
    <name evidence="3" type="ORF">HG543_40300</name>
</gene>
<dbReference type="Proteomes" id="UP000518300">
    <property type="component" value="Unassembled WGS sequence"/>
</dbReference>
<proteinExistence type="predicted"/>
<dbReference type="CDD" id="cd11336">
    <property type="entry name" value="AmyAc_MTSase"/>
    <property type="match status" value="1"/>
</dbReference>
<dbReference type="GO" id="GO:0030980">
    <property type="term" value="P:alpha-glucan catabolic process"/>
    <property type="evidence" value="ECO:0007669"/>
    <property type="project" value="TreeGrafter"/>
</dbReference>
<dbReference type="Gene3D" id="3.20.20.80">
    <property type="entry name" value="Glycosidases"/>
    <property type="match status" value="2"/>
</dbReference>
<dbReference type="Gene3D" id="1.10.10.470">
    <property type="entry name" value="Maltooligosyl trehalose synthase, domain 4"/>
    <property type="match status" value="1"/>
</dbReference>
<feature type="compositionally biased region" description="Acidic residues" evidence="1">
    <location>
        <begin position="1"/>
        <end position="10"/>
    </location>
</feature>
<dbReference type="InterPro" id="IPR006047">
    <property type="entry name" value="GH13_cat_dom"/>
</dbReference>
<evidence type="ECO:0000313" key="3">
    <source>
        <dbReference type="EMBL" id="NMO21048.1"/>
    </source>
</evidence>
<feature type="region of interest" description="Disordered" evidence="1">
    <location>
        <begin position="1"/>
        <end position="20"/>
    </location>
</feature>
<name>A0A848LSU7_9BACT</name>